<dbReference type="PROSITE" id="PS00108">
    <property type="entry name" value="PROTEIN_KINASE_ST"/>
    <property type="match status" value="1"/>
</dbReference>
<dbReference type="RefSeq" id="WP_378967074.1">
    <property type="nucleotide sequence ID" value="NZ_JBHTBJ010000007.1"/>
</dbReference>
<evidence type="ECO:0000313" key="11">
    <source>
        <dbReference type="EMBL" id="MFC7274752.1"/>
    </source>
</evidence>
<keyword evidence="3 11" id="KW-0808">Transferase</keyword>
<evidence type="ECO:0000256" key="5">
    <source>
        <dbReference type="ARBA" id="ARBA00022777"/>
    </source>
</evidence>
<evidence type="ECO:0000256" key="8">
    <source>
        <dbReference type="SAM" id="MobiDB-lite"/>
    </source>
</evidence>
<keyword evidence="9" id="KW-1133">Transmembrane helix</keyword>
<dbReference type="InterPro" id="IPR008271">
    <property type="entry name" value="Ser/Thr_kinase_AS"/>
</dbReference>
<dbReference type="PROSITE" id="PS00107">
    <property type="entry name" value="PROTEIN_KINASE_ATP"/>
    <property type="match status" value="1"/>
</dbReference>
<name>A0ABW2HNE9_9ACTN</name>
<evidence type="ECO:0000259" key="10">
    <source>
        <dbReference type="PROSITE" id="PS50011"/>
    </source>
</evidence>
<keyword evidence="9" id="KW-0472">Membrane</keyword>
<protein>
    <recommendedName>
        <fullName evidence="1">non-specific serine/threonine protein kinase</fullName>
        <ecNumber evidence="1">2.7.11.1</ecNumber>
    </recommendedName>
</protein>
<evidence type="ECO:0000256" key="6">
    <source>
        <dbReference type="ARBA" id="ARBA00022840"/>
    </source>
</evidence>
<evidence type="ECO:0000313" key="12">
    <source>
        <dbReference type="Proteomes" id="UP001596548"/>
    </source>
</evidence>
<dbReference type="InterPro" id="IPR000719">
    <property type="entry name" value="Prot_kinase_dom"/>
</dbReference>
<gene>
    <name evidence="11" type="ORF">ACFQS1_12220</name>
</gene>
<keyword evidence="4 7" id="KW-0547">Nucleotide-binding</keyword>
<dbReference type="SUPFAM" id="SSF56112">
    <property type="entry name" value="Protein kinase-like (PK-like)"/>
    <property type="match status" value="1"/>
</dbReference>
<dbReference type="Gene3D" id="1.10.510.10">
    <property type="entry name" value="Transferase(Phosphotransferase) domain 1"/>
    <property type="match status" value="1"/>
</dbReference>
<dbReference type="PROSITE" id="PS50011">
    <property type="entry name" value="PROTEIN_KINASE_DOM"/>
    <property type="match status" value="1"/>
</dbReference>
<evidence type="ECO:0000256" key="1">
    <source>
        <dbReference type="ARBA" id="ARBA00012513"/>
    </source>
</evidence>
<dbReference type="CDD" id="cd14014">
    <property type="entry name" value="STKc_PknB_like"/>
    <property type="match status" value="1"/>
</dbReference>
<dbReference type="SMART" id="SM00220">
    <property type="entry name" value="S_TKc"/>
    <property type="match status" value="1"/>
</dbReference>
<feature type="region of interest" description="Disordered" evidence="8">
    <location>
        <begin position="270"/>
        <end position="305"/>
    </location>
</feature>
<dbReference type="Proteomes" id="UP001596548">
    <property type="component" value="Unassembled WGS sequence"/>
</dbReference>
<keyword evidence="5 11" id="KW-0418">Kinase</keyword>
<reference evidence="12" key="1">
    <citation type="journal article" date="2019" name="Int. J. Syst. Evol. Microbiol.">
        <title>The Global Catalogue of Microorganisms (GCM) 10K type strain sequencing project: providing services to taxonomists for standard genome sequencing and annotation.</title>
        <authorList>
            <consortium name="The Broad Institute Genomics Platform"/>
            <consortium name="The Broad Institute Genome Sequencing Center for Infectious Disease"/>
            <person name="Wu L."/>
            <person name="Ma J."/>
        </authorList>
    </citation>
    <scope>NUCLEOTIDE SEQUENCE [LARGE SCALE GENOMIC DNA]</scope>
    <source>
        <strain evidence="12">XZYJT-10</strain>
    </source>
</reference>
<keyword evidence="6 7" id="KW-0067">ATP-binding</keyword>
<accession>A0ABW2HNE9</accession>
<dbReference type="GO" id="GO:0004674">
    <property type="term" value="F:protein serine/threonine kinase activity"/>
    <property type="evidence" value="ECO:0007669"/>
    <property type="project" value="UniProtKB-EC"/>
</dbReference>
<feature type="binding site" evidence="7">
    <location>
        <position position="41"/>
    </location>
    <ligand>
        <name>ATP</name>
        <dbReference type="ChEBI" id="CHEBI:30616"/>
    </ligand>
</feature>
<dbReference type="PANTHER" id="PTHR43289">
    <property type="entry name" value="MITOGEN-ACTIVATED PROTEIN KINASE KINASE KINASE 20-RELATED"/>
    <property type="match status" value="1"/>
</dbReference>
<feature type="domain" description="Protein kinase" evidence="10">
    <location>
        <begin position="12"/>
        <end position="277"/>
    </location>
</feature>
<sequence>MLHAGVRLGDRYRLEDRLGAGGMGEVWRAVDELLGRRVAVKAMLPSVADDPDFARRFLAEAKSMARVNHPAVAAIHDFGTAGGIAYLVMELVAGESLAQRLARAGRLGAAETMRLIALAADGLQAVHDQGIVHRDIKPANLLIRPDGSVVITDFGIARHEDASRLTASGAILGTPSYLSPEQVMGQAATPRSDIYALGLTAYECLAGERPFAGDNPYAVALQRLQSAPRTIGVTLPVPVVTVVERALALDPAARWPTAAALAGAARATEGAGSSPALRPADSGRRAGLPAVPPPNGPAGRPGGAARPRRAVVAASLAVLLVAAGAAWLLTQSRRDNGTGYRSDPAVAATGPAAPAKPVIPAGFSACDKSFCPSEPMCWGGLTAISGEARPPERIPCAEDHYWETFAAIAYPGDAAEARADELMDNAEVATACSAGLMAARSRDRTSTSTWRRTAWPIQLKGSTVTLLHCLAGATGGETSTAAFR</sequence>
<evidence type="ECO:0000256" key="2">
    <source>
        <dbReference type="ARBA" id="ARBA00022527"/>
    </source>
</evidence>
<keyword evidence="2" id="KW-0723">Serine/threonine-protein kinase</keyword>
<keyword evidence="12" id="KW-1185">Reference proteome</keyword>
<organism evidence="11 12">
    <name type="scientific">Paractinoplanes rhizophilus</name>
    <dbReference type="NCBI Taxonomy" id="1416877"/>
    <lineage>
        <taxon>Bacteria</taxon>
        <taxon>Bacillati</taxon>
        <taxon>Actinomycetota</taxon>
        <taxon>Actinomycetes</taxon>
        <taxon>Micromonosporales</taxon>
        <taxon>Micromonosporaceae</taxon>
        <taxon>Paractinoplanes</taxon>
    </lineage>
</organism>
<dbReference type="Gene3D" id="3.30.200.20">
    <property type="entry name" value="Phosphorylase Kinase, domain 1"/>
    <property type="match status" value="1"/>
</dbReference>
<keyword evidence="9" id="KW-0812">Transmembrane</keyword>
<dbReference type="InterPro" id="IPR011009">
    <property type="entry name" value="Kinase-like_dom_sf"/>
</dbReference>
<evidence type="ECO:0000256" key="3">
    <source>
        <dbReference type="ARBA" id="ARBA00022679"/>
    </source>
</evidence>
<dbReference type="EMBL" id="JBHTBJ010000007">
    <property type="protein sequence ID" value="MFC7274752.1"/>
    <property type="molecule type" value="Genomic_DNA"/>
</dbReference>
<dbReference type="PANTHER" id="PTHR43289:SF6">
    <property type="entry name" value="SERINE_THREONINE-PROTEIN KINASE NEKL-3"/>
    <property type="match status" value="1"/>
</dbReference>
<feature type="transmembrane region" description="Helical" evidence="9">
    <location>
        <begin position="310"/>
        <end position="329"/>
    </location>
</feature>
<evidence type="ECO:0000256" key="9">
    <source>
        <dbReference type="SAM" id="Phobius"/>
    </source>
</evidence>
<evidence type="ECO:0000256" key="7">
    <source>
        <dbReference type="PROSITE-ProRule" id="PRU10141"/>
    </source>
</evidence>
<dbReference type="EC" id="2.7.11.1" evidence="1"/>
<dbReference type="Pfam" id="PF00069">
    <property type="entry name" value="Pkinase"/>
    <property type="match status" value="1"/>
</dbReference>
<evidence type="ECO:0000256" key="4">
    <source>
        <dbReference type="ARBA" id="ARBA00022741"/>
    </source>
</evidence>
<proteinExistence type="predicted"/>
<dbReference type="InterPro" id="IPR017441">
    <property type="entry name" value="Protein_kinase_ATP_BS"/>
</dbReference>
<comment type="caution">
    <text evidence="11">The sequence shown here is derived from an EMBL/GenBank/DDBJ whole genome shotgun (WGS) entry which is preliminary data.</text>
</comment>